<keyword evidence="1 4" id="KW-0812">Transmembrane</keyword>
<dbReference type="PANTHER" id="PTHR43129:SF1">
    <property type="entry name" value="FOSMIDOMYCIN RESISTANCE PROTEIN"/>
    <property type="match status" value="1"/>
</dbReference>
<feature type="transmembrane region" description="Helical" evidence="4">
    <location>
        <begin position="16"/>
        <end position="40"/>
    </location>
</feature>
<evidence type="ECO:0000256" key="3">
    <source>
        <dbReference type="ARBA" id="ARBA00023136"/>
    </source>
</evidence>
<dbReference type="InterPro" id="IPR011701">
    <property type="entry name" value="MFS"/>
</dbReference>
<evidence type="ECO:0000256" key="4">
    <source>
        <dbReference type="SAM" id="Phobius"/>
    </source>
</evidence>
<dbReference type="RefSeq" id="WP_110372567.1">
    <property type="nucleotide sequence ID" value="NZ_JAHBRY010000001.1"/>
</dbReference>
<dbReference type="Gene3D" id="1.20.1250.20">
    <property type="entry name" value="MFS general substrate transporter like domains"/>
    <property type="match status" value="2"/>
</dbReference>
<dbReference type="AlphaFoldDB" id="A0A2V3UIA4"/>
<feature type="transmembrane region" description="Helical" evidence="4">
    <location>
        <begin position="107"/>
        <end position="130"/>
    </location>
</feature>
<feature type="transmembrane region" description="Helical" evidence="4">
    <location>
        <begin position="380"/>
        <end position="398"/>
    </location>
</feature>
<evidence type="ECO:0000256" key="2">
    <source>
        <dbReference type="ARBA" id="ARBA00022989"/>
    </source>
</evidence>
<keyword evidence="3 4" id="KW-0472">Membrane</keyword>
<feature type="domain" description="Major facilitator superfamily (MFS) profile" evidence="5">
    <location>
        <begin position="18"/>
        <end position="403"/>
    </location>
</feature>
<feature type="transmembrane region" description="Helical" evidence="4">
    <location>
        <begin position="142"/>
        <end position="166"/>
    </location>
</feature>
<comment type="caution">
    <text evidence="6">The sequence shown here is derived from an EMBL/GenBank/DDBJ whole genome shotgun (WGS) entry which is preliminary data.</text>
</comment>
<proteinExistence type="predicted"/>
<keyword evidence="7" id="KW-1185">Reference proteome</keyword>
<evidence type="ECO:0000313" key="7">
    <source>
        <dbReference type="Proteomes" id="UP000248021"/>
    </source>
</evidence>
<organism evidence="6 7">
    <name type="scientific">Chelatococcus asaccharovorans</name>
    <dbReference type="NCBI Taxonomy" id="28210"/>
    <lineage>
        <taxon>Bacteria</taxon>
        <taxon>Pseudomonadati</taxon>
        <taxon>Pseudomonadota</taxon>
        <taxon>Alphaproteobacteria</taxon>
        <taxon>Hyphomicrobiales</taxon>
        <taxon>Chelatococcaceae</taxon>
        <taxon>Chelatococcus</taxon>
    </lineage>
</organism>
<feature type="transmembrane region" description="Helical" evidence="4">
    <location>
        <begin position="258"/>
        <end position="283"/>
    </location>
</feature>
<dbReference type="Proteomes" id="UP000248021">
    <property type="component" value="Unassembled WGS sequence"/>
</dbReference>
<dbReference type="EMBL" id="QJJK01000001">
    <property type="protein sequence ID" value="PXW64490.1"/>
    <property type="molecule type" value="Genomic_DNA"/>
</dbReference>
<dbReference type="InterPro" id="IPR020846">
    <property type="entry name" value="MFS_dom"/>
</dbReference>
<reference evidence="6 7" key="1">
    <citation type="submission" date="2018-05" db="EMBL/GenBank/DDBJ databases">
        <title>Genomic Encyclopedia of Type Strains, Phase IV (KMG-IV): sequencing the most valuable type-strain genomes for metagenomic binning, comparative biology and taxonomic classification.</title>
        <authorList>
            <person name="Goeker M."/>
        </authorList>
    </citation>
    <scope>NUCLEOTIDE SEQUENCE [LARGE SCALE GENOMIC DNA]</scope>
    <source>
        <strain evidence="6 7">DSM 6462</strain>
    </source>
</reference>
<feature type="transmembrane region" description="Helical" evidence="4">
    <location>
        <begin position="214"/>
        <end position="238"/>
    </location>
</feature>
<protein>
    <submittedName>
        <fullName evidence="6">Sugar phosphate permease</fullName>
    </submittedName>
</protein>
<dbReference type="GO" id="GO:0022857">
    <property type="term" value="F:transmembrane transporter activity"/>
    <property type="evidence" value="ECO:0007669"/>
    <property type="project" value="InterPro"/>
</dbReference>
<evidence type="ECO:0000259" key="5">
    <source>
        <dbReference type="PROSITE" id="PS50850"/>
    </source>
</evidence>
<dbReference type="PANTHER" id="PTHR43129">
    <property type="entry name" value="FOSMIDOMYCIN RESISTANCE PROTEIN"/>
    <property type="match status" value="1"/>
</dbReference>
<dbReference type="PROSITE" id="PS50850">
    <property type="entry name" value="MFS"/>
    <property type="match status" value="1"/>
</dbReference>
<dbReference type="InterPro" id="IPR036259">
    <property type="entry name" value="MFS_trans_sf"/>
</dbReference>
<dbReference type="SUPFAM" id="SSF103473">
    <property type="entry name" value="MFS general substrate transporter"/>
    <property type="match status" value="1"/>
</dbReference>
<accession>A0A2V3UIA4</accession>
<feature type="transmembrane region" description="Helical" evidence="4">
    <location>
        <begin position="46"/>
        <end position="72"/>
    </location>
</feature>
<gene>
    <name evidence="6" type="ORF">C7450_101245</name>
</gene>
<feature type="transmembrane region" description="Helical" evidence="4">
    <location>
        <begin position="84"/>
        <end position="101"/>
    </location>
</feature>
<name>A0A2V3UIA4_9HYPH</name>
<sequence length="411" mass="42019">MSTSATLQARWDGRQLALLGKVCLAHFVSHFHIMTLPALIPLLPAHFGVGFLEIGFALTVFNLVTLVAQTPVGFLTDRLGPRRLLVAGLVLGGLSFIGLAFTPTYPLLLVGMACAGLANCVYHPADYAWLSHGIDGGRMGKAFSFHTFAGYFGGAIAPAVLLGTAAFGGIPLAFAVAGGIGCLVAIVIAMTPGDGVHQANGLAPAQGAGQATRGAGIATLLSPAILVLVVLFMLLNLSTGGLQNFSVSALTTGYGVDLVMANAALSGFLFASAFGVLAGGVLADRTSRHGYVAAGAFGITAILVAIIAVANLSDMVLVVMLTAAGFLSGVIAPSRDMLVRAAAPRGAEGRVFGIVTTGFNIANFSGPLFFAWLLDRGLPSFVFGAAAVFMVLTVALTLGQERSAARQRAET</sequence>
<feature type="transmembrane region" description="Helical" evidence="4">
    <location>
        <begin position="315"/>
        <end position="332"/>
    </location>
</feature>
<dbReference type="Pfam" id="PF07690">
    <property type="entry name" value="MFS_1"/>
    <property type="match status" value="1"/>
</dbReference>
<feature type="transmembrane region" description="Helical" evidence="4">
    <location>
        <begin position="352"/>
        <end position="374"/>
    </location>
</feature>
<dbReference type="GO" id="GO:0005886">
    <property type="term" value="C:plasma membrane"/>
    <property type="evidence" value="ECO:0007669"/>
    <property type="project" value="TreeGrafter"/>
</dbReference>
<keyword evidence="2 4" id="KW-1133">Transmembrane helix</keyword>
<feature type="transmembrane region" description="Helical" evidence="4">
    <location>
        <begin position="172"/>
        <end position="193"/>
    </location>
</feature>
<evidence type="ECO:0000313" key="6">
    <source>
        <dbReference type="EMBL" id="PXW64490.1"/>
    </source>
</evidence>
<evidence type="ECO:0000256" key="1">
    <source>
        <dbReference type="ARBA" id="ARBA00022692"/>
    </source>
</evidence>
<dbReference type="OrthoDB" id="8894129at2"/>
<feature type="transmembrane region" description="Helical" evidence="4">
    <location>
        <begin position="290"/>
        <end position="309"/>
    </location>
</feature>